<evidence type="ECO:0000313" key="1">
    <source>
        <dbReference type="EMBL" id="HHM68252.1"/>
    </source>
</evidence>
<protein>
    <recommendedName>
        <fullName evidence="2">DUF2141 domain-containing protein</fullName>
    </recommendedName>
</protein>
<proteinExistence type="predicted"/>
<reference evidence="1" key="1">
    <citation type="journal article" date="2020" name="mSystems">
        <title>Genome- and Community-Level Interaction Insights into Carbon Utilization and Element Cycling Functions of Hydrothermarchaeota in Hydrothermal Sediment.</title>
        <authorList>
            <person name="Zhou Z."/>
            <person name="Liu Y."/>
            <person name="Xu W."/>
            <person name="Pan J."/>
            <person name="Luo Z.H."/>
            <person name="Li M."/>
        </authorList>
    </citation>
    <scope>NUCLEOTIDE SEQUENCE [LARGE SCALE GENOMIC DNA]</scope>
    <source>
        <strain evidence="1">SpSt-1071</strain>
    </source>
</reference>
<sequence length="69" mass="7240">MALVAGGAAAQAEVRVVQEGEERVVLKVCPAQGNCQVVVLPREGGPFRVEANPGQYRLLAFLDADGDGF</sequence>
<gene>
    <name evidence="1" type="ORF">ENM28_06045</name>
</gene>
<accession>A0A7C5VI97</accession>
<name>A0A7C5VI97_9DEIN</name>
<dbReference type="EMBL" id="DRXE01000224">
    <property type="protein sequence ID" value="HHM68252.1"/>
    <property type="molecule type" value="Genomic_DNA"/>
</dbReference>
<comment type="caution">
    <text evidence="1">The sequence shown here is derived from an EMBL/GenBank/DDBJ whole genome shotgun (WGS) entry which is preliminary data.</text>
</comment>
<organism evidence="1">
    <name type="scientific">Thermus caliditerrae</name>
    <dbReference type="NCBI Taxonomy" id="1330700"/>
    <lineage>
        <taxon>Bacteria</taxon>
        <taxon>Thermotogati</taxon>
        <taxon>Deinococcota</taxon>
        <taxon>Deinococci</taxon>
        <taxon>Thermales</taxon>
        <taxon>Thermaceae</taxon>
        <taxon>Thermus</taxon>
    </lineage>
</organism>
<dbReference type="AlphaFoldDB" id="A0A7C5VI97"/>
<evidence type="ECO:0008006" key="2">
    <source>
        <dbReference type="Google" id="ProtNLM"/>
    </source>
</evidence>